<dbReference type="SMART" id="SM00516">
    <property type="entry name" value="SEC14"/>
    <property type="match status" value="1"/>
</dbReference>
<dbReference type="PANTHER" id="PTHR46226">
    <property type="entry name" value="CRAL-TRIO DOMAIN-CONTAINING PROTEIN"/>
    <property type="match status" value="1"/>
</dbReference>
<evidence type="ECO:0000259" key="1">
    <source>
        <dbReference type="PROSITE" id="PS50191"/>
    </source>
</evidence>
<comment type="caution">
    <text evidence="2">The sequence shown here is derived from an EMBL/GenBank/DDBJ whole genome shotgun (WGS) entry which is preliminary data.</text>
</comment>
<name>A0ABQ7CLI2_BRACR</name>
<dbReference type="Gene3D" id="3.40.525.10">
    <property type="entry name" value="CRAL-TRIO lipid binding domain"/>
    <property type="match status" value="1"/>
</dbReference>
<feature type="domain" description="CRAL-TRIO" evidence="1">
    <location>
        <begin position="1"/>
        <end position="151"/>
    </location>
</feature>
<protein>
    <recommendedName>
        <fullName evidence="1">CRAL-TRIO domain-containing protein</fullName>
    </recommendedName>
</protein>
<dbReference type="InterPro" id="IPR001251">
    <property type="entry name" value="CRAL-TRIO_dom"/>
</dbReference>
<dbReference type="SUPFAM" id="SSF52087">
    <property type="entry name" value="CRAL/TRIO domain"/>
    <property type="match status" value="1"/>
</dbReference>
<dbReference type="InterPro" id="IPR036865">
    <property type="entry name" value="CRAL-TRIO_dom_sf"/>
</dbReference>
<gene>
    <name evidence="2" type="ORF">DY000_02013741</name>
</gene>
<keyword evidence="3" id="KW-1185">Reference proteome</keyword>
<sequence>MGIVSEQAVDEFQELIDKVEEPLKTTFKNVHQGYLRETLIRFLKARDWNLIKAHTMNGGPITTCVKVLDMTGLKLSALSQIKLVTIISTIDDLNYPEKTNTYYVVNAPYIFSACWKVVKPLLQERTRKKVHVLSGCGKDELLKIMDYTSLPHFCRRGSSGSSHHTQSVDCFSIDHPFHQQLYNYVKHHYETQGQAEPAKQGSFHVGFPEPVAERVEMAKTIESKLHKFANCNDLSKPVDDRKVSP</sequence>
<dbReference type="Proteomes" id="UP000266723">
    <property type="component" value="Unassembled WGS sequence"/>
</dbReference>
<dbReference type="PANTHER" id="PTHR46226:SF9">
    <property type="entry name" value="CRAL-TRIO DOMAIN-CONTAINING PROTEIN"/>
    <property type="match status" value="1"/>
</dbReference>
<dbReference type="EMBL" id="QGKV02000759">
    <property type="protein sequence ID" value="KAF3560888.1"/>
    <property type="molecule type" value="Genomic_DNA"/>
</dbReference>
<proteinExistence type="predicted"/>
<dbReference type="Gene3D" id="1.10.8.20">
    <property type="entry name" value="N-terminal domain of phosphatidylinositol transfer protein sec14p"/>
    <property type="match status" value="1"/>
</dbReference>
<dbReference type="CDD" id="cd00170">
    <property type="entry name" value="SEC14"/>
    <property type="match status" value="1"/>
</dbReference>
<evidence type="ECO:0000313" key="2">
    <source>
        <dbReference type="EMBL" id="KAF3560888.1"/>
    </source>
</evidence>
<reference evidence="2 3" key="1">
    <citation type="journal article" date="2020" name="BMC Genomics">
        <title>Intraspecific diversification of the crop wild relative Brassica cretica Lam. using demographic model selection.</title>
        <authorList>
            <person name="Kioukis A."/>
            <person name="Michalopoulou V.A."/>
            <person name="Briers L."/>
            <person name="Pirintsos S."/>
            <person name="Studholme D.J."/>
            <person name="Pavlidis P."/>
            <person name="Sarris P.F."/>
        </authorList>
    </citation>
    <scope>NUCLEOTIDE SEQUENCE [LARGE SCALE GENOMIC DNA]</scope>
    <source>
        <strain evidence="3">cv. PFS-1207/04</strain>
    </source>
</reference>
<accession>A0ABQ7CLI2</accession>
<organism evidence="2 3">
    <name type="scientific">Brassica cretica</name>
    <name type="common">Mustard</name>
    <dbReference type="NCBI Taxonomy" id="69181"/>
    <lineage>
        <taxon>Eukaryota</taxon>
        <taxon>Viridiplantae</taxon>
        <taxon>Streptophyta</taxon>
        <taxon>Embryophyta</taxon>
        <taxon>Tracheophyta</taxon>
        <taxon>Spermatophyta</taxon>
        <taxon>Magnoliopsida</taxon>
        <taxon>eudicotyledons</taxon>
        <taxon>Gunneridae</taxon>
        <taxon>Pentapetalae</taxon>
        <taxon>rosids</taxon>
        <taxon>malvids</taxon>
        <taxon>Brassicales</taxon>
        <taxon>Brassicaceae</taxon>
        <taxon>Brassiceae</taxon>
        <taxon>Brassica</taxon>
    </lineage>
</organism>
<dbReference type="PROSITE" id="PS50191">
    <property type="entry name" value="CRAL_TRIO"/>
    <property type="match status" value="1"/>
</dbReference>
<dbReference type="Pfam" id="PF00650">
    <property type="entry name" value="CRAL_TRIO"/>
    <property type="match status" value="1"/>
</dbReference>
<evidence type="ECO:0000313" key="3">
    <source>
        <dbReference type="Proteomes" id="UP000266723"/>
    </source>
</evidence>